<accession>A0AAJ2K2Z0</accession>
<keyword evidence="1" id="KW-1133">Transmembrane helix</keyword>
<evidence type="ECO:0000256" key="1">
    <source>
        <dbReference type="SAM" id="Phobius"/>
    </source>
</evidence>
<organism evidence="2 3">
    <name type="scientific">Paenibacillus suaedae</name>
    <dbReference type="NCBI Taxonomy" id="3077233"/>
    <lineage>
        <taxon>Bacteria</taxon>
        <taxon>Bacillati</taxon>
        <taxon>Bacillota</taxon>
        <taxon>Bacilli</taxon>
        <taxon>Bacillales</taxon>
        <taxon>Paenibacillaceae</taxon>
        <taxon>Paenibacillus</taxon>
    </lineage>
</organism>
<reference evidence="3" key="1">
    <citation type="submission" date="2023-09" db="EMBL/GenBank/DDBJ databases">
        <title>Paenibacillus sp. chi10 Genome sequencing and assembly.</title>
        <authorList>
            <person name="Kim I."/>
        </authorList>
    </citation>
    <scope>NUCLEOTIDE SEQUENCE [LARGE SCALE GENOMIC DNA]</scope>
    <source>
        <strain evidence="3">chi10</strain>
    </source>
</reference>
<feature type="transmembrane region" description="Helical" evidence="1">
    <location>
        <begin position="29"/>
        <end position="48"/>
    </location>
</feature>
<dbReference type="Pfam" id="PF07301">
    <property type="entry name" value="DUF1453"/>
    <property type="match status" value="1"/>
</dbReference>
<keyword evidence="3" id="KW-1185">Reference proteome</keyword>
<gene>
    <name evidence="2" type="ORF">RQP50_21585</name>
</gene>
<comment type="caution">
    <text evidence="2">The sequence shown here is derived from an EMBL/GenBank/DDBJ whole genome shotgun (WGS) entry which is preliminary data.</text>
</comment>
<sequence>MTSASTFMIVLAIVLLRMGKEKELRPSRMWITPVLFIWVTFTTISQTANLTWRSFLLYVICLVLGIGLGMWRASLEKLRVHPVTGKITSQSSIAGVIIFMAAMLLRLAIGYWGREHALVSLSNALVMIPLGSVCARRFFLFLRYRQLQGHGRI</sequence>
<feature type="transmembrane region" description="Helical" evidence="1">
    <location>
        <begin position="124"/>
        <end position="144"/>
    </location>
</feature>
<dbReference type="AlphaFoldDB" id="A0AAJ2K2Z0"/>
<evidence type="ECO:0000313" key="2">
    <source>
        <dbReference type="EMBL" id="MDT8978833.1"/>
    </source>
</evidence>
<keyword evidence="1" id="KW-0812">Transmembrane</keyword>
<feature type="transmembrane region" description="Helical" evidence="1">
    <location>
        <begin position="55"/>
        <end position="73"/>
    </location>
</feature>
<dbReference type="RefSeq" id="WP_072731673.1">
    <property type="nucleotide sequence ID" value="NZ_JAVYAA010000006.1"/>
</dbReference>
<protein>
    <submittedName>
        <fullName evidence="2">DUF1453 family protein</fullName>
    </submittedName>
</protein>
<proteinExistence type="predicted"/>
<name>A0AAJ2K2Z0_9BACL</name>
<dbReference type="Proteomes" id="UP001250538">
    <property type="component" value="Unassembled WGS sequence"/>
</dbReference>
<dbReference type="InterPro" id="IPR058247">
    <property type="entry name" value="DUF1453"/>
</dbReference>
<feature type="transmembrane region" description="Helical" evidence="1">
    <location>
        <begin position="93"/>
        <end position="112"/>
    </location>
</feature>
<evidence type="ECO:0000313" key="3">
    <source>
        <dbReference type="Proteomes" id="UP001250538"/>
    </source>
</evidence>
<dbReference type="EMBL" id="JAVYAA010000006">
    <property type="protein sequence ID" value="MDT8978833.1"/>
    <property type="molecule type" value="Genomic_DNA"/>
</dbReference>
<keyword evidence="1" id="KW-0472">Membrane</keyword>